<name>A0ACC0H028_9ERIC</name>
<gene>
    <name evidence="1" type="ORF">LOK49_LG07G00489</name>
</gene>
<organism evidence="1 2">
    <name type="scientific">Camellia lanceoleosa</name>
    <dbReference type="NCBI Taxonomy" id="1840588"/>
    <lineage>
        <taxon>Eukaryota</taxon>
        <taxon>Viridiplantae</taxon>
        <taxon>Streptophyta</taxon>
        <taxon>Embryophyta</taxon>
        <taxon>Tracheophyta</taxon>
        <taxon>Spermatophyta</taxon>
        <taxon>Magnoliopsida</taxon>
        <taxon>eudicotyledons</taxon>
        <taxon>Gunneridae</taxon>
        <taxon>Pentapetalae</taxon>
        <taxon>asterids</taxon>
        <taxon>Ericales</taxon>
        <taxon>Theaceae</taxon>
        <taxon>Camellia</taxon>
    </lineage>
</organism>
<evidence type="ECO:0000313" key="1">
    <source>
        <dbReference type="EMBL" id="KAI8006334.1"/>
    </source>
</evidence>
<comment type="caution">
    <text evidence="1">The sequence shown here is derived from an EMBL/GenBank/DDBJ whole genome shotgun (WGS) entry which is preliminary data.</text>
</comment>
<proteinExistence type="predicted"/>
<dbReference type="Proteomes" id="UP001060215">
    <property type="component" value="Chromosome 7"/>
</dbReference>
<accession>A0ACC0H028</accession>
<keyword evidence="2" id="KW-1185">Reference proteome</keyword>
<reference evidence="1 2" key="1">
    <citation type="journal article" date="2022" name="Plant J.">
        <title>Chromosome-level genome of Camellia lanceoleosa provides a valuable resource for understanding genome evolution and self-incompatibility.</title>
        <authorList>
            <person name="Gong W."/>
            <person name="Xiao S."/>
            <person name="Wang L."/>
            <person name="Liao Z."/>
            <person name="Chang Y."/>
            <person name="Mo W."/>
            <person name="Hu G."/>
            <person name="Li W."/>
            <person name="Zhao G."/>
            <person name="Zhu H."/>
            <person name="Hu X."/>
            <person name="Ji K."/>
            <person name="Xiang X."/>
            <person name="Song Q."/>
            <person name="Yuan D."/>
            <person name="Jin S."/>
            <person name="Zhang L."/>
        </authorList>
    </citation>
    <scope>NUCLEOTIDE SEQUENCE [LARGE SCALE GENOMIC DNA]</scope>
    <source>
        <strain evidence="1">SQ_2022a</strain>
    </source>
</reference>
<dbReference type="EMBL" id="CM045764">
    <property type="protein sequence ID" value="KAI8006334.1"/>
    <property type="molecule type" value="Genomic_DNA"/>
</dbReference>
<sequence length="553" mass="58598">MNLSSLTLESNPIIAQQRSFYGRTIRTCAGSHLLHLHHRKGAVISVQYIASSSSSPSAVAAEQASQGLSRIGSLSQVSGMLGCQCSDEGEGKLVDIFARHFDIVARCQVYVYMYDLQEAQQRSFYGRTIRTCAGSHLLHLHHRKDAVISVQSVASSSCSPSAAATEHASQGLSRIGSLSEVSGLLACQWGDDGKGKLVDILAKRFDIFARCQVYVYVLLLLLLLRHLFVGRVSGQSSRLGSLSQVLGVSGCQWGDEGKGELVDILAKHFDIVARCQHRKDAVISVQSVASSSSPPSVVAAVQASRGLSRIGSLSQVSDVLGCQWGDEGKGKLVDILSKRFDIVARCQVQSTASSSSPSAVAVEQASQGLSRIGSLSQVSGVLGCQWGDEGKGKLVDILAKHFDIVARCQSVASSSSSPSVVATEQASQALSRIGSLSQVSGVLGCQCGDEGKGKLVDILAKHFDIVARCQDAVISVQSVASSSSLPSTVATEQASQGLSRIGSLSEVSVVLGCQWADEGKGKLVDILAKHFDIVARCQVYVYMYDLQEGSYLV</sequence>
<protein>
    <submittedName>
        <fullName evidence="1">Uncharacterized protein</fullName>
    </submittedName>
</protein>
<evidence type="ECO:0000313" key="2">
    <source>
        <dbReference type="Proteomes" id="UP001060215"/>
    </source>
</evidence>